<dbReference type="GeneID" id="19266391"/>
<accession>W3XNL9</accession>
<dbReference type="KEGG" id="pfy:PFICI_01378"/>
<dbReference type="Proteomes" id="UP000030651">
    <property type="component" value="Unassembled WGS sequence"/>
</dbReference>
<sequence length="86" mass="9601">MPDQNASHESPGRIVVVIAGKNNEHANISQEYCVLGEYQVTDLWLENFPDSGSVQASKAVASWMVRLEAEFNKSSWAEHCSPPPKW</sequence>
<evidence type="ECO:0000313" key="1">
    <source>
        <dbReference type="EMBL" id="ETS87550.1"/>
    </source>
</evidence>
<keyword evidence="2" id="KW-1185">Reference proteome</keyword>
<proteinExistence type="predicted"/>
<organism evidence="1 2">
    <name type="scientific">Pestalotiopsis fici (strain W106-1 / CGMCC3.15140)</name>
    <dbReference type="NCBI Taxonomy" id="1229662"/>
    <lineage>
        <taxon>Eukaryota</taxon>
        <taxon>Fungi</taxon>
        <taxon>Dikarya</taxon>
        <taxon>Ascomycota</taxon>
        <taxon>Pezizomycotina</taxon>
        <taxon>Sordariomycetes</taxon>
        <taxon>Xylariomycetidae</taxon>
        <taxon>Amphisphaeriales</taxon>
        <taxon>Sporocadaceae</taxon>
        <taxon>Pestalotiopsis</taxon>
    </lineage>
</organism>
<name>W3XNL9_PESFW</name>
<protein>
    <submittedName>
        <fullName evidence="1">Uncharacterized protein</fullName>
    </submittedName>
</protein>
<dbReference type="RefSeq" id="XP_007828150.1">
    <property type="nucleotide sequence ID" value="XM_007829959.1"/>
</dbReference>
<gene>
    <name evidence="1" type="ORF">PFICI_01378</name>
</gene>
<dbReference type="EMBL" id="KI912109">
    <property type="protein sequence ID" value="ETS87550.1"/>
    <property type="molecule type" value="Genomic_DNA"/>
</dbReference>
<dbReference type="AlphaFoldDB" id="W3XNL9"/>
<dbReference type="OrthoDB" id="2163491at2759"/>
<reference evidence="2" key="1">
    <citation type="journal article" date="2015" name="BMC Genomics">
        <title>Genomic and transcriptomic analysis of the endophytic fungus Pestalotiopsis fici reveals its lifestyle and high potential for synthesis of natural products.</title>
        <authorList>
            <person name="Wang X."/>
            <person name="Zhang X."/>
            <person name="Liu L."/>
            <person name="Xiang M."/>
            <person name="Wang W."/>
            <person name="Sun X."/>
            <person name="Che Y."/>
            <person name="Guo L."/>
            <person name="Liu G."/>
            <person name="Guo L."/>
            <person name="Wang C."/>
            <person name="Yin W.B."/>
            <person name="Stadler M."/>
            <person name="Zhang X."/>
            <person name="Liu X."/>
        </authorList>
    </citation>
    <scope>NUCLEOTIDE SEQUENCE [LARGE SCALE GENOMIC DNA]</scope>
    <source>
        <strain evidence="2">W106-1 / CGMCC3.15140</strain>
    </source>
</reference>
<evidence type="ECO:0000313" key="2">
    <source>
        <dbReference type="Proteomes" id="UP000030651"/>
    </source>
</evidence>
<dbReference type="InParanoid" id="W3XNL9"/>
<dbReference type="HOGENOM" id="CLU_2498585_0_0_1"/>